<comment type="caution">
    <text evidence="5">The sequence shown here is derived from an EMBL/GenBank/DDBJ whole genome shotgun (WGS) entry which is preliminary data.</text>
</comment>
<dbReference type="InterPro" id="IPR036291">
    <property type="entry name" value="NAD(P)-bd_dom_sf"/>
</dbReference>
<dbReference type="EMBL" id="VIGI01000008">
    <property type="protein sequence ID" value="KAB8297265.1"/>
    <property type="molecule type" value="Genomic_DNA"/>
</dbReference>
<dbReference type="InterPro" id="IPR002347">
    <property type="entry name" value="SDR_fam"/>
</dbReference>
<accession>A0A5N6K4H1</accession>
<dbReference type="Gene3D" id="3.40.50.720">
    <property type="entry name" value="NAD(P)-binding Rossmann-like Domain"/>
    <property type="match status" value="1"/>
</dbReference>
<comment type="similarity">
    <text evidence="1">Belongs to the short-chain dehydrogenases/reductases (SDR) family.</text>
</comment>
<dbReference type="OrthoDB" id="294295at2759"/>
<gene>
    <name evidence="5" type="ORF">EYC80_002629</name>
</gene>
<organism evidence="5 6">
    <name type="scientific">Monilinia laxa</name>
    <name type="common">Brown rot fungus</name>
    <name type="synonym">Sclerotinia laxa</name>
    <dbReference type="NCBI Taxonomy" id="61186"/>
    <lineage>
        <taxon>Eukaryota</taxon>
        <taxon>Fungi</taxon>
        <taxon>Dikarya</taxon>
        <taxon>Ascomycota</taxon>
        <taxon>Pezizomycotina</taxon>
        <taxon>Leotiomycetes</taxon>
        <taxon>Helotiales</taxon>
        <taxon>Sclerotiniaceae</taxon>
        <taxon>Monilinia</taxon>
    </lineage>
</organism>
<keyword evidence="2" id="KW-0521">NADP</keyword>
<dbReference type="AlphaFoldDB" id="A0A5N6K4H1"/>
<dbReference type="InterPro" id="IPR052178">
    <property type="entry name" value="Sec_Metab_Biosynth_SDR"/>
</dbReference>
<dbReference type="Pfam" id="PF13561">
    <property type="entry name" value="adh_short_C2"/>
    <property type="match status" value="1"/>
</dbReference>
<keyword evidence="3" id="KW-0560">Oxidoreductase</keyword>
<dbReference type="PANTHER" id="PTHR43618:SF12">
    <property type="entry name" value="OXIDOREDUCTASE, SHORT-CHAIN DEHYDROGENASE_REDUCTASE FAMILY (AFU_ORTHOLOGUE AFUA_1G14540)"/>
    <property type="match status" value="1"/>
</dbReference>
<dbReference type="GO" id="GO:0016491">
    <property type="term" value="F:oxidoreductase activity"/>
    <property type="evidence" value="ECO:0007669"/>
    <property type="project" value="UniProtKB-KW"/>
</dbReference>
<dbReference type="PANTHER" id="PTHR43618">
    <property type="entry name" value="7-ALPHA-HYDROXYSTEROID DEHYDROGENASE"/>
    <property type="match status" value="1"/>
</dbReference>
<reference evidence="5 6" key="1">
    <citation type="submission" date="2019-06" db="EMBL/GenBank/DDBJ databases">
        <title>Genome Sequence of the Brown Rot Fungal Pathogen Monilinia laxa.</title>
        <authorList>
            <person name="De Miccolis Angelini R.M."/>
            <person name="Landi L."/>
            <person name="Abate D."/>
            <person name="Pollastro S."/>
            <person name="Romanazzi G."/>
            <person name="Faretra F."/>
        </authorList>
    </citation>
    <scope>NUCLEOTIDE SEQUENCE [LARGE SCALE GENOMIC DNA]</scope>
    <source>
        <strain evidence="5 6">Mlax316</strain>
    </source>
</reference>
<evidence type="ECO:0000256" key="3">
    <source>
        <dbReference type="ARBA" id="ARBA00023002"/>
    </source>
</evidence>
<evidence type="ECO:0000313" key="5">
    <source>
        <dbReference type="EMBL" id="KAB8297265.1"/>
    </source>
</evidence>
<evidence type="ECO:0000313" key="6">
    <source>
        <dbReference type="Proteomes" id="UP000326757"/>
    </source>
</evidence>
<feature type="compositionally biased region" description="Basic and acidic residues" evidence="4">
    <location>
        <begin position="1"/>
        <end position="11"/>
    </location>
</feature>
<dbReference type="SUPFAM" id="SSF51735">
    <property type="entry name" value="NAD(P)-binding Rossmann-fold domains"/>
    <property type="match status" value="1"/>
</dbReference>
<name>A0A5N6K4H1_MONLA</name>
<protein>
    <submittedName>
        <fullName evidence="5">Uncharacterized protein</fullName>
    </submittedName>
</protein>
<keyword evidence="6" id="KW-1185">Reference proteome</keyword>
<evidence type="ECO:0000256" key="1">
    <source>
        <dbReference type="ARBA" id="ARBA00006484"/>
    </source>
</evidence>
<dbReference type="Proteomes" id="UP000326757">
    <property type="component" value="Unassembled WGS sequence"/>
</dbReference>
<evidence type="ECO:0000256" key="2">
    <source>
        <dbReference type="ARBA" id="ARBA00022857"/>
    </source>
</evidence>
<proteinExistence type="inferred from homology"/>
<evidence type="ECO:0000256" key="4">
    <source>
        <dbReference type="SAM" id="MobiDB-lite"/>
    </source>
</evidence>
<sequence>MHSWKRREERKKLAKANPNGRLGRPEDIAGVVVFLASRAGSHVNGANVVVDGGEWLGRGVFGADDEGEEKEKAKL</sequence>
<feature type="region of interest" description="Disordered" evidence="4">
    <location>
        <begin position="1"/>
        <end position="24"/>
    </location>
</feature>